<gene>
    <name evidence="2" type="ORF">QOZ95_001673</name>
</gene>
<keyword evidence="3" id="KW-1185">Reference proteome</keyword>
<dbReference type="InterPro" id="IPR005149">
    <property type="entry name" value="Tscrpt_reg_PadR_N"/>
</dbReference>
<evidence type="ECO:0000313" key="2">
    <source>
        <dbReference type="EMBL" id="MDQ0493515.1"/>
    </source>
</evidence>
<sequence length="115" mass="13753">MMEWTSQIRRGILELCILHLIEQKTRYGYDILHIFQQWGSLTITDGTIYPLLRRLQKENYIESYWQQSNSGPPRKYYRITPYGVKLMNEMTNEWESIVSAINDIKSGNYREEKNG</sequence>
<dbReference type="InterPro" id="IPR052509">
    <property type="entry name" value="Metal_resp_DNA-bind_regulator"/>
</dbReference>
<dbReference type="PANTHER" id="PTHR33169">
    <property type="entry name" value="PADR-FAMILY TRANSCRIPTIONAL REGULATOR"/>
    <property type="match status" value="1"/>
</dbReference>
<dbReference type="Gene3D" id="1.10.10.10">
    <property type="entry name" value="Winged helix-like DNA-binding domain superfamily/Winged helix DNA-binding domain"/>
    <property type="match status" value="1"/>
</dbReference>
<accession>A0ABU0KVU9</accession>
<dbReference type="InterPro" id="IPR036388">
    <property type="entry name" value="WH-like_DNA-bd_sf"/>
</dbReference>
<organism evidence="2 3">
    <name type="scientific">Paenibacillus brasilensis</name>
    <dbReference type="NCBI Taxonomy" id="128574"/>
    <lineage>
        <taxon>Bacteria</taxon>
        <taxon>Bacillati</taxon>
        <taxon>Bacillota</taxon>
        <taxon>Bacilli</taxon>
        <taxon>Bacillales</taxon>
        <taxon>Paenibacillaceae</taxon>
        <taxon>Paenibacillus</taxon>
    </lineage>
</organism>
<protein>
    <submittedName>
        <fullName evidence="2">PadR family transcriptional regulator PadR</fullName>
    </submittedName>
</protein>
<dbReference type="Proteomes" id="UP001242811">
    <property type="component" value="Unassembled WGS sequence"/>
</dbReference>
<dbReference type="PANTHER" id="PTHR33169:SF14">
    <property type="entry name" value="TRANSCRIPTIONAL REGULATOR RV3488"/>
    <property type="match status" value="1"/>
</dbReference>
<dbReference type="Pfam" id="PF03551">
    <property type="entry name" value="PadR"/>
    <property type="match status" value="1"/>
</dbReference>
<dbReference type="InterPro" id="IPR036390">
    <property type="entry name" value="WH_DNA-bd_sf"/>
</dbReference>
<evidence type="ECO:0000313" key="3">
    <source>
        <dbReference type="Proteomes" id="UP001242811"/>
    </source>
</evidence>
<proteinExistence type="predicted"/>
<dbReference type="SUPFAM" id="SSF46785">
    <property type="entry name" value="Winged helix' DNA-binding domain"/>
    <property type="match status" value="1"/>
</dbReference>
<feature type="domain" description="Transcription regulator PadR N-terminal" evidence="1">
    <location>
        <begin position="17"/>
        <end position="87"/>
    </location>
</feature>
<reference evidence="2 3" key="1">
    <citation type="submission" date="2023-07" db="EMBL/GenBank/DDBJ databases">
        <title>Genomic Encyclopedia of Type Strains, Phase IV (KMG-IV): sequencing the most valuable type-strain genomes for metagenomic binning, comparative biology and taxonomic classification.</title>
        <authorList>
            <person name="Goeker M."/>
        </authorList>
    </citation>
    <scope>NUCLEOTIDE SEQUENCE [LARGE SCALE GENOMIC DNA]</scope>
    <source>
        <strain evidence="2 3">DSM 14914</strain>
    </source>
</reference>
<name>A0ABU0KVU9_9BACL</name>
<comment type="caution">
    <text evidence="2">The sequence shown here is derived from an EMBL/GenBank/DDBJ whole genome shotgun (WGS) entry which is preliminary data.</text>
</comment>
<evidence type="ECO:0000259" key="1">
    <source>
        <dbReference type="Pfam" id="PF03551"/>
    </source>
</evidence>
<dbReference type="EMBL" id="JAUSWA010000007">
    <property type="protein sequence ID" value="MDQ0493515.1"/>
    <property type="molecule type" value="Genomic_DNA"/>
</dbReference>